<proteinExistence type="predicted"/>
<evidence type="ECO:0000256" key="1">
    <source>
        <dbReference type="SAM" id="Phobius"/>
    </source>
</evidence>
<dbReference type="Proteomes" id="UP000444960">
    <property type="component" value="Unassembled WGS sequence"/>
</dbReference>
<keyword evidence="1" id="KW-0812">Transmembrane</keyword>
<feature type="transmembrane region" description="Helical" evidence="1">
    <location>
        <begin position="21"/>
        <end position="42"/>
    </location>
</feature>
<keyword evidence="3" id="KW-1185">Reference proteome</keyword>
<organism evidence="2 3">
    <name type="scientific">Gordonia spumicola</name>
    <dbReference type="NCBI Taxonomy" id="589161"/>
    <lineage>
        <taxon>Bacteria</taxon>
        <taxon>Bacillati</taxon>
        <taxon>Actinomycetota</taxon>
        <taxon>Actinomycetes</taxon>
        <taxon>Mycobacteriales</taxon>
        <taxon>Gordoniaceae</taxon>
        <taxon>Gordonia</taxon>
    </lineage>
</organism>
<dbReference type="InterPro" id="IPR047730">
    <property type="entry name" value="ABZJ_00895-like"/>
</dbReference>
<sequence>MLRETEPARRSGAQESVDVSLRPYVVRYLIASAVLSCVFLTISWAVFWPLAGLGGLLAAIIAAAHSVDRFVSTTGRLPTGPERRRMIAAFIVAAAVIDVVPLGVYAAVASGGLPDVLARTTILLGISGSFACQMVWIWLTVRFYPEIVGRGDGQSRQNGR</sequence>
<comment type="caution">
    <text evidence="2">The sequence shown here is derived from an EMBL/GenBank/DDBJ whole genome shotgun (WGS) entry which is preliminary data.</text>
</comment>
<reference evidence="3" key="1">
    <citation type="submission" date="2019-06" db="EMBL/GenBank/DDBJ databases">
        <title>Gordonia isolated from sludge of a wastewater treatment plant.</title>
        <authorList>
            <person name="Tamura T."/>
            <person name="Aoyama K."/>
            <person name="Kang Y."/>
            <person name="Saito S."/>
            <person name="Akiyama N."/>
            <person name="Yazawa K."/>
            <person name="Gonoi T."/>
            <person name="Mikami Y."/>
        </authorList>
    </citation>
    <scope>NUCLEOTIDE SEQUENCE [LARGE SCALE GENOMIC DNA]</scope>
    <source>
        <strain evidence="3">NBRC 107696</strain>
    </source>
</reference>
<dbReference type="NCBIfam" id="NF038216">
    <property type="entry name" value="ABZJ_00895_fam"/>
    <property type="match status" value="1"/>
</dbReference>
<dbReference type="OrthoDB" id="9983482at2"/>
<protein>
    <submittedName>
        <fullName evidence="2">Uncharacterized protein</fullName>
    </submittedName>
</protein>
<dbReference type="RefSeq" id="WP_161894362.1">
    <property type="nucleotide sequence ID" value="NZ_BJOV01000002.1"/>
</dbReference>
<dbReference type="EMBL" id="BJOV01000002">
    <property type="protein sequence ID" value="GEE00471.1"/>
    <property type="molecule type" value="Genomic_DNA"/>
</dbReference>
<feature type="transmembrane region" description="Helical" evidence="1">
    <location>
        <begin position="48"/>
        <end position="67"/>
    </location>
</feature>
<keyword evidence="1" id="KW-0472">Membrane</keyword>
<evidence type="ECO:0000313" key="2">
    <source>
        <dbReference type="EMBL" id="GEE00471.1"/>
    </source>
</evidence>
<keyword evidence="1" id="KW-1133">Transmembrane helix</keyword>
<accession>A0A7I9V5Z7</accession>
<dbReference type="AlphaFoldDB" id="A0A7I9V5Z7"/>
<name>A0A7I9V5Z7_9ACTN</name>
<gene>
    <name evidence="2" type="ORF">nbrc107696_09170</name>
</gene>
<feature type="transmembrane region" description="Helical" evidence="1">
    <location>
        <begin position="87"/>
        <end position="108"/>
    </location>
</feature>
<evidence type="ECO:0000313" key="3">
    <source>
        <dbReference type="Proteomes" id="UP000444960"/>
    </source>
</evidence>
<feature type="transmembrane region" description="Helical" evidence="1">
    <location>
        <begin position="120"/>
        <end position="141"/>
    </location>
</feature>